<feature type="region of interest" description="Disordered" evidence="1">
    <location>
        <begin position="1095"/>
        <end position="1141"/>
    </location>
</feature>
<feature type="region of interest" description="Disordered" evidence="1">
    <location>
        <begin position="750"/>
        <end position="778"/>
    </location>
</feature>
<proteinExistence type="predicted"/>
<feature type="region of interest" description="Disordered" evidence="1">
    <location>
        <begin position="360"/>
        <end position="473"/>
    </location>
</feature>
<feature type="compositionally biased region" description="Basic and acidic residues" evidence="1">
    <location>
        <begin position="807"/>
        <end position="816"/>
    </location>
</feature>
<evidence type="ECO:0008006" key="3">
    <source>
        <dbReference type="Google" id="ProtNLM"/>
    </source>
</evidence>
<dbReference type="Gene3D" id="3.20.20.100">
    <property type="entry name" value="NADP-dependent oxidoreductase domain"/>
    <property type="match status" value="1"/>
</dbReference>
<feature type="compositionally biased region" description="Polar residues" evidence="1">
    <location>
        <begin position="1114"/>
        <end position="1125"/>
    </location>
</feature>
<feature type="region of interest" description="Disordered" evidence="1">
    <location>
        <begin position="1154"/>
        <end position="1178"/>
    </location>
</feature>
<protein>
    <recommendedName>
        <fullName evidence="3">NADP-dependent oxidoreductase domain-containing protein</fullName>
    </recommendedName>
</protein>
<dbReference type="InterPro" id="IPR020471">
    <property type="entry name" value="AKR"/>
</dbReference>
<feature type="region of interest" description="Disordered" evidence="1">
    <location>
        <begin position="803"/>
        <end position="924"/>
    </location>
</feature>
<dbReference type="GO" id="GO:0005829">
    <property type="term" value="C:cytosol"/>
    <property type="evidence" value="ECO:0007669"/>
    <property type="project" value="TreeGrafter"/>
</dbReference>
<feature type="compositionally biased region" description="Polar residues" evidence="1">
    <location>
        <begin position="144"/>
        <end position="163"/>
    </location>
</feature>
<dbReference type="PANTHER" id="PTHR42686">
    <property type="entry name" value="GH17980P-RELATED"/>
    <property type="match status" value="1"/>
</dbReference>
<sequence length="1178" mass="117281">MAQAFLLKPSSAQFGRASLVPYAPSAGRAMVDPTPRKVGKSTLKVSPLAFGGGPLGDPRIGNADALETVTAAWESGARYFDTAPWYGVDRSERRLGMAANPLPESGAEASKRLFAGVFEGFGGRSFANAGSFKAFLDHGPRQQPEAQSGLSCTAGSCPGSSSRGAEIQHKPYEIPADTGTECPSQGDGAVTDEAAQGAPPGVLWRAEWEQAAGMAAGATRQDADAAEGAVPLGVLWQEECERASAVVATSGANGGQTVEDNLQGAAAVAIAVIEGSHGPTMSQTSLRHQDHLQGVAATATAGTVSSQGPTEPEAAPLRLDSLQGTIFAAAVGSSSASAQGSQATAKSRAGVCAVGAEAHRRPAAPWCGKVPQGRTEAGLGAPGATESQGPSDAQAAQQQRTARQAAAGAVGRPCGAGARGGQVLGEPSANPWRRGAPQAPAAAAATAGHGAAGAEASQGFEPQPAHGQQASAAAAADLGSAARQLDAWRAEAASLMGLWRSAGSEGSEATTAAVAGLQAAGTPSGRGPAKPPASAVAADLWGAGAGGIPPPALSPVVAAAADLQGGDADSAPPSPTAGPPAVALAASLWQAGVAIFPALSKSPAAAAAAGPWGVGANGGLSPAAATTADLCGLGAVGTALPPESVAVAALGKPAAAAAPMAAAVADQWGVGAHGGQAAPAKSPVAAAASDGSMAASPGPPAVGAAADLWGAGPDGLRDPRAAIADTAGSWGASLRQEAPKAVVAAAATAASAGVESGSQTANESRRRPKGPRSPCRQGATLLPAAATTADLWGVGVEGSAVPGIREGAPRQEDVPRAAEAAAPDVGSARTRCNQASDGFQGAPWRRSSGRVARQARRLADVGAADSWTPSSMVQAGKEPDRSPGASRQQGSSRGADADTADAWRAAGSAQGSRAPHEIAGGKKPQTLSDALWQKELGSDAEAVTSWRSRSEAELRSQPAEDVAEPEPEEPPWQATAEQAASSSTFRSSGAVAAVARESTPVVGSAKEKLREFFTAYCGRPLVPDDLSYLAVRHKGRFQATLKLHCVEGRECDEFVGDVCDSPEEAQMSVAQYALQAYAVESTPAAPLPAPVHAAEVETGAAGGKRPAPGGPTCMPSSKRSQSARRTANRAPQPEGPGLLAEHVGVVVTAGRCWPWPEQPAERPGWLPGAAARTPPTAL</sequence>
<feature type="compositionally biased region" description="Low complexity" evidence="1">
    <location>
        <begin position="900"/>
        <end position="909"/>
    </location>
</feature>
<reference evidence="2" key="1">
    <citation type="submission" date="2021-01" db="EMBL/GenBank/DDBJ databases">
        <authorList>
            <person name="Corre E."/>
            <person name="Pelletier E."/>
            <person name="Niang G."/>
            <person name="Scheremetjew M."/>
            <person name="Finn R."/>
            <person name="Kale V."/>
            <person name="Holt S."/>
            <person name="Cochrane G."/>
            <person name="Meng A."/>
            <person name="Brown T."/>
            <person name="Cohen L."/>
        </authorList>
    </citation>
    <scope>NUCLEOTIDE SEQUENCE</scope>
    <source>
        <strain evidence="2">CCMP3105</strain>
    </source>
</reference>
<feature type="compositionally biased region" description="Low complexity" evidence="1">
    <location>
        <begin position="971"/>
        <end position="983"/>
    </location>
</feature>
<feature type="compositionally biased region" description="Low complexity" evidence="1">
    <location>
        <begin position="435"/>
        <end position="456"/>
    </location>
</feature>
<evidence type="ECO:0000256" key="1">
    <source>
        <dbReference type="SAM" id="MobiDB-lite"/>
    </source>
</evidence>
<accession>A0A7S4RME1</accession>
<feature type="region of interest" description="Disordered" evidence="1">
    <location>
        <begin position="939"/>
        <end position="983"/>
    </location>
</feature>
<dbReference type="PANTHER" id="PTHR42686:SF1">
    <property type="entry name" value="GH17980P-RELATED"/>
    <property type="match status" value="1"/>
</dbReference>
<dbReference type="InterPro" id="IPR036812">
    <property type="entry name" value="NAD(P)_OxRdtase_dom_sf"/>
</dbReference>
<dbReference type="EMBL" id="HBNR01052554">
    <property type="protein sequence ID" value="CAE4617471.1"/>
    <property type="molecule type" value="Transcribed_RNA"/>
</dbReference>
<gene>
    <name evidence="2" type="ORF">AMON00008_LOCUS36880</name>
</gene>
<name>A0A7S4RME1_9DINO</name>
<dbReference type="GO" id="GO:0016491">
    <property type="term" value="F:oxidoreductase activity"/>
    <property type="evidence" value="ECO:0007669"/>
    <property type="project" value="InterPro"/>
</dbReference>
<feature type="region of interest" description="Disordered" evidence="1">
    <location>
        <begin position="139"/>
        <end position="195"/>
    </location>
</feature>
<organism evidence="2">
    <name type="scientific">Alexandrium monilatum</name>
    <dbReference type="NCBI Taxonomy" id="311494"/>
    <lineage>
        <taxon>Eukaryota</taxon>
        <taxon>Sar</taxon>
        <taxon>Alveolata</taxon>
        <taxon>Dinophyceae</taxon>
        <taxon>Gonyaulacales</taxon>
        <taxon>Pyrocystaceae</taxon>
        <taxon>Alexandrium</taxon>
    </lineage>
</organism>
<dbReference type="AlphaFoldDB" id="A0A7S4RME1"/>
<feature type="compositionally biased region" description="Low complexity" evidence="1">
    <location>
        <begin position="393"/>
        <end position="409"/>
    </location>
</feature>
<dbReference type="SUPFAM" id="SSF51430">
    <property type="entry name" value="NAD(P)-linked oxidoreductase"/>
    <property type="match status" value="1"/>
</dbReference>
<evidence type="ECO:0000313" key="2">
    <source>
        <dbReference type="EMBL" id="CAE4617471.1"/>
    </source>
</evidence>